<evidence type="ECO:0000256" key="3">
    <source>
        <dbReference type="SAM" id="SignalP"/>
    </source>
</evidence>
<name>A0A1D1UVS5_RAMVA</name>
<dbReference type="GO" id="GO:0005938">
    <property type="term" value="C:cell cortex"/>
    <property type="evidence" value="ECO:0007669"/>
    <property type="project" value="TreeGrafter"/>
</dbReference>
<keyword evidence="2" id="KW-1133">Transmembrane helix</keyword>
<dbReference type="OrthoDB" id="6346242at2759"/>
<protein>
    <recommendedName>
        <fullName evidence="4">Shavenoid isoform B-like N-terminal domain-containing protein</fullName>
    </recommendedName>
</protein>
<feature type="signal peptide" evidence="3">
    <location>
        <begin position="1"/>
        <end position="32"/>
    </location>
</feature>
<accession>A0A1D1UVS5</accession>
<reference evidence="5 6" key="1">
    <citation type="journal article" date="2016" name="Nat. Commun.">
        <title>Extremotolerant tardigrade genome and improved radiotolerance of human cultured cells by tardigrade-unique protein.</title>
        <authorList>
            <person name="Hashimoto T."/>
            <person name="Horikawa D.D."/>
            <person name="Saito Y."/>
            <person name="Kuwahara H."/>
            <person name="Kozuka-Hata H."/>
            <person name="Shin-I T."/>
            <person name="Minakuchi Y."/>
            <person name="Ohishi K."/>
            <person name="Motoyama A."/>
            <person name="Aizu T."/>
            <person name="Enomoto A."/>
            <person name="Kondo K."/>
            <person name="Tanaka S."/>
            <person name="Hara Y."/>
            <person name="Koshikawa S."/>
            <person name="Sagara H."/>
            <person name="Miura T."/>
            <person name="Yokobori S."/>
            <person name="Miyagawa K."/>
            <person name="Suzuki Y."/>
            <person name="Kubo T."/>
            <person name="Oyama M."/>
            <person name="Kohara Y."/>
            <person name="Fujiyama A."/>
            <person name="Arakawa K."/>
            <person name="Katayama T."/>
            <person name="Toyoda A."/>
            <person name="Kunieda T."/>
        </authorList>
    </citation>
    <scope>NUCLEOTIDE SEQUENCE [LARGE SCALE GENOMIC DNA]</scope>
    <source>
        <strain evidence="5 6">YOKOZUNA-1</strain>
    </source>
</reference>
<feature type="region of interest" description="Disordered" evidence="1">
    <location>
        <begin position="308"/>
        <end position="328"/>
    </location>
</feature>
<dbReference type="InterPro" id="IPR057507">
    <property type="entry name" value="Sha_B-like_N"/>
</dbReference>
<evidence type="ECO:0000259" key="4">
    <source>
        <dbReference type="Pfam" id="PF23328"/>
    </source>
</evidence>
<dbReference type="STRING" id="947166.A0A1D1UVS5"/>
<sequence>MMNWNFIWTTLRQTFMILSLGMTLVFSPRAVGVSGSTAPPVRVTRFENTPDRFSAHNSSACDSRNGCRFRSSSSLPASVVEMNNCGCECPTQTPIYQDNTATCVRQVPDVAGCPYGSLSDGLSQEVNPTVHLPAFGHTIRRQINLTFPGEEEHGDAICHIVECQFLSADGWAPFSTIHLGNHYPRFRLVETTLSARQAKPKYIIYNLQWLGSSEQANFLQGRIVLLTSMCSSTKLPSVNLCFLMRIAGTSGLVKSAALMDTAPSSHFNDAIETGVIVAAACGGALGVLYIIVLAMFVASRLRKNKKKSRKDERSLDYHDNMACEDSEPGSAGLPVGLAANDGSEVSKTSLSSSSWSDEVRGRDAACQIFSYFA</sequence>
<evidence type="ECO:0000313" key="5">
    <source>
        <dbReference type="EMBL" id="GAU93571.1"/>
    </source>
</evidence>
<keyword evidence="2" id="KW-0472">Membrane</keyword>
<keyword evidence="2" id="KW-0812">Transmembrane</keyword>
<keyword evidence="6" id="KW-1185">Reference proteome</keyword>
<gene>
    <name evidence="5" type="primary">RvY_05494-1</name>
    <name evidence="5" type="synonym">RvY_05494.1</name>
    <name evidence="5" type="ORF">RvY_05494</name>
</gene>
<dbReference type="AlphaFoldDB" id="A0A1D1UVS5"/>
<organism evidence="5 6">
    <name type="scientific">Ramazzottius varieornatus</name>
    <name type="common">Water bear</name>
    <name type="synonym">Tardigrade</name>
    <dbReference type="NCBI Taxonomy" id="947166"/>
    <lineage>
        <taxon>Eukaryota</taxon>
        <taxon>Metazoa</taxon>
        <taxon>Ecdysozoa</taxon>
        <taxon>Tardigrada</taxon>
        <taxon>Eutardigrada</taxon>
        <taxon>Parachela</taxon>
        <taxon>Hypsibioidea</taxon>
        <taxon>Ramazzottiidae</taxon>
        <taxon>Ramazzottius</taxon>
    </lineage>
</organism>
<dbReference type="EMBL" id="BDGG01000002">
    <property type="protein sequence ID" value="GAU93571.1"/>
    <property type="molecule type" value="Genomic_DNA"/>
</dbReference>
<feature type="compositionally biased region" description="Basic and acidic residues" evidence="1">
    <location>
        <begin position="309"/>
        <end position="321"/>
    </location>
</feature>
<keyword evidence="3" id="KW-0732">Signal</keyword>
<evidence type="ECO:0000313" key="6">
    <source>
        <dbReference type="Proteomes" id="UP000186922"/>
    </source>
</evidence>
<comment type="caution">
    <text evidence="5">The sequence shown here is derived from an EMBL/GenBank/DDBJ whole genome shotgun (WGS) entry which is preliminary data.</text>
</comment>
<dbReference type="Pfam" id="PF23328">
    <property type="entry name" value="Sha_B_N"/>
    <property type="match status" value="1"/>
</dbReference>
<proteinExistence type="predicted"/>
<dbReference type="PANTHER" id="PTHR39387">
    <property type="entry name" value="SHAVENOID, ISOFORM B"/>
    <property type="match status" value="1"/>
</dbReference>
<dbReference type="Proteomes" id="UP000186922">
    <property type="component" value="Unassembled WGS sequence"/>
</dbReference>
<feature type="transmembrane region" description="Helical" evidence="2">
    <location>
        <begin position="275"/>
        <end position="298"/>
    </location>
</feature>
<evidence type="ECO:0000256" key="1">
    <source>
        <dbReference type="SAM" id="MobiDB-lite"/>
    </source>
</evidence>
<dbReference type="PANTHER" id="PTHR39387:SF1">
    <property type="entry name" value="SHAVENOID, ISOFORM B"/>
    <property type="match status" value="1"/>
</dbReference>
<feature type="chain" id="PRO_5008897685" description="Shavenoid isoform B-like N-terminal domain-containing protein" evidence="3">
    <location>
        <begin position="33"/>
        <end position="373"/>
    </location>
</feature>
<feature type="domain" description="Shavenoid isoform B-like N-terminal" evidence="4">
    <location>
        <begin position="41"/>
        <end position="107"/>
    </location>
</feature>
<evidence type="ECO:0000256" key="2">
    <source>
        <dbReference type="SAM" id="Phobius"/>
    </source>
</evidence>